<proteinExistence type="predicted"/>
<dbReference type="GO" id="GO:0033699">
    <property type="term" value="F:DNA 5'-adenosine monophosphate hydrolase activity"/>
    <property type="evidence" value="ECO:0007669"/>
    <property type="project" value="TreeGrafter"/>
</dbReference>
<evidence type="ECO:0000313" key="4">
    <source>
        <dbReference type="EMBL" id="KAF9963984.1"/>
    </source>
</evidence>
<evidence type="ECO:0000256" key="1">
    <source>
        <dbReference type="ARBA" id="ARBA00022801"/>
    </source>
</evidence>
<dbReference type="AlphaFoldDB" id="A0A9P6J7C5"/>
<reference evidence="4" key="1">
    <citation type="journal article" date="2020" name="Fungal Divers.">
        <title>Resolving the Mortierellaceae phylogeny through synthesis of multi-gene phylogenetics and phylogenomics.</title>
        <authorList>
            <person name="Vandepol N."/>
            <person name="Liber J."/>
            <person name="Desiro A."/>
            <person name="Na H."/>
            <person name="Kennedy M."/>
            <person name="Barry K."/>
            <person name="Grigoriev I.V."/>
            <person name="Miller A.N."/>
            <person name="O'Donnell K."/>
            <person name="Stajich J.E."/>
            <person name="Bonito G."/>
        </authorList>
    </citation>
    <scope>NUCLEOTIDE SEQUENCE</scope>
    <source>
        <strain evidence="4">CK1249</strain>
    </source>
</reference>
<keyword evidence="2" id="KW-0862">Zinc</keyword>
<evidence type="ECO:0000259" key="3">
    <source>
        <dbReference type="PROSITE" id="PS50157"/>
    </source>
</evidence>
<dbReference type="GO" id="GO:0008270">
    <property type="term" value="F:zinc ion binding"/>
    <property type="evidence" value="ECO:0007669"/>
    <property type="project" value="UniProtKB-KW"/>
</dbReference>
<dbReference type="InterPro" id="IPR032566">
    <property type="entry name" value="Znf-C2HE"/>
</dbReference>
<dbReference type="Gene3D" id="3.30.428.10">
    <property type="entry name" value="HIT-like"/>
    <property type="match status" value="1"/>
</dbReference>
<dbReference type="SUPFAM" id="SSF54197">
    <property type="entry name" value="HIT-like"/>
    <property type="match status" value="1"/>
</dbReference>
<evidence type="ECO:0000256" key="2">
    <source>
        <dbReference type="PROSITE-ProRule" id="PRU00042"/>
    </source>
</evidence>
<dbReference type="GO" id="GO:0005634">
    <property type="term" value="C:nucleus"/>
    <property type="evidence" value="ECO:0007669"/>
    <property type="project" value="TreeGrafter"/>
</dbReference>
<feature type="domain" description="C2H2-type" evidence="3">
    <location>
        <begin position="66"/>
        <end position="93"/>
    </location>
</feature>
<evidence type="ECO:0000313" key="5">
    <source>
        <dbReference type="Proteomes" id="UP000738359"/>
    </source>
</evidence>
<keyword evidence="2" id="KW-0479">Metal-binding</keyword>
<dbReference type="GO" id="GO:0003697">
    <property type="term" value="F:single-stranded DNA binding"/>
    <property type="evidence" value="ECO:0007669"/>
    <property type="project" value="TreeGrafter"/>
</dbReference>
<dbReference type="InterPro" id="IPR036265">
    <property type="entry name" value="HIT-like_sf"/>
</dbReference>
<dbReference type="EMBL" id="JAAAHY010000421">
    <property type="protein sequence ID" value="KAF9963984.1"/>
    <property type="molecule type" value="Genomic_DNA"/>
</dbReference>
<dbReference type="OrthoDB" id="3512845at2759"/>
<protein>
    <recommendedName>
        <fullName evidence="3">C2H2-type domain-containing protein</fullName>
    </recommendedName>
</protein>
<dbReference type="PROSITE" id="PS50157">
    <property type="entry name" value="ZINC_FINGER_C2H2_2"/>
    <property type="match status" value="1"/>
</dbReference>
<name>A0A9P6J7C5_MORAP</name>
<dbReference type="GO" id="GO:0000012">
    <property type="term" value="P:single strand break repair"/>
    <property type="evidence" value="ECO:0007669"/>
    <property type="project" value="TreeGrafter"/>
</dbReference>
<comment type="caution">
    <text evidence="4">The sequence shown here is derived from an EMBL/GenBank/DDBJ whole genome shotgun (WGS) entry which is preliminary data.</text>
</comment>
<organism evidence="4 5">
    <name type="scientific">Mortierella alpina</name>
    <name type="common">Oleaginous fungus</name>
    <name type="synonym">Mortierella renispora</name>
    <dbReference type="NCBI Taxonomy" id="64518"/>
    <lineage>
        <taxon>Eukaryota</taxon>
        <taxon>Fungi</taxon>
        <taxon>Fungi incertae sedis</taxon>
        <taxon>Mucoromycota</taxon>
        <taxon>Mortierellomycotina</taxon>
        <taxon>Mortierellomycetes</taxon>
        <taxon>Mortierellales</taxon>
        <taxon>Mortierellaceae</taxon>
        <taxon>Mortierella</taxon>
    </lineage>
</organism>
<dbReference type="GO" id="GO:0003725">
    <property type="term" value="F:double-stranded RNA binding"/>
    <property type="evidence" value="ECO:0007669"/>
    <property type="project" value="TreeGrafter"/>
</dbReference>
<dbReference type="Proteomes" id="UP000738359">
    <property type="component" value="Unassembled WGS sequence"/>
</dbReference>
<keyword evidence="1" id="KW-0378">Hydrolase</keyword>
<accession>A0A9P6J7C5</accession>
<keyword evidence="5" id="KW-1185">Reference proteome</keyword>
<gene>
    <name evidence="4" type="ORF">BGZ70_007069</name>
</gene>
<dbReference type="GO" id="GO:0030983">
    <property type="term" value="F:mismatched DNA binding"/>
    <property type="evidence" value="ECO:0007669"/>
    <property type="project" value="TreeGrafter"/>
</dbReference>
<keyword evidence="2" id="KW-0863">Zinc-finger</keyword>
<dbReference type="GO" id="GO:1990165">
    <property type="term" value="F:single-strand break-containing DNA binding"/>
    <property type="evidence" value="ECO:0007669"/>
    <property type="project" value="TreeGrafter"/>
</dbReference>
<sequence>MLQLHLHVISTDFCSDTLRSKTHYNAFTTRFLITPEEVLQVLDERGSFYLTPQEIYDYRECKHLPLRCNQCNMAHTSMLMLKFHLQMHLQERIATAQRRALKE</sequence>
<dbReference type="InterPro" id="IPR013087">
    <property type="entry name" value="Znf_C2H2_type"/>
</dbReference>
<dbReference type="Pfam" id="PF16278">
    <property type="entry name" value="zf-C2HE"/>
    <property type="match status" value="1"/>
</dbReference>
<dbReference type="PANTHER" id="PTHR12486">
    <property type="entry name" value="APRATAXIN-RELATED"/>
    <property type="match status" value="1"/>
</dbReference>
<dbReference type="PANTHER" id="PTHR12486:SF4">
    <property type="entry name" value="APRATAXIN"/>
    <property type="match status" value="1"/>
</dbReference>